<dbReference type="Proteomes" id="UP000823388">
    <property type="component" value="Chromosome 2N"/>
</dbReference>
<dbReference type="InterPro" id="IPR036875">
    <property type="entry name" value="Znf_CCHC_sf"/>
</dbReference>
<feature type="compositionally biased region" description="Basic residues" evidence="1">
    <location>
        <begin position="1"/>
        <end position="11"/>
    </location>
</feature>
<evidence type="ECO:0000313" key="2">
    <source>
        <dbReference type="EMBL" id="KAG2631823.1"/>
    </source>
</evidence>
<keyword evidence="3" id="KW-1185">Reference proteome</keyword>
<dbReference type="AlphaFoldDB" id="A0A8T0VGD0"/>
<dbReference type="GO" id="GO:0003676">
    <property type="term" value="F:nucleic acid binding"/>
    <property type="evidence" value="ECO:0007669"/>
    <property type="project" value="InterPro"/>
</dbReference>
<evidence type="ECO:0008006" key="4">
    <source>
        <dbReference type="Google" id="ProtNLM"/>
    </source>
</evidence>
<protein>
    <recommendedName>
        <fullName evidence="4">CCHC-type domain-containing protein</fullName>
    </recommendedName>
</protein>
<feature type="region of interest" description="Disordered" evidence="1">
    <location>
        <begin position="43"/>
        <end position="65"/>
    </location>
</feature>
<dbReference type="SUPFAM" id="SSF57756">
    <property type="entry name" value="Retrovirus zinc finger-like domains"/>
    <property type="match status" value="1"/>
</dbReference>
<feature type="compositionally biased region" description="Polar residues" evidence="1">
    <location>
        <begin position="112"/>
        <end position="128"/>
    </location>
</feature>
<name>A0A8T0VGD0_PANVG</name>
<reference evidence="2" key="1">
    <citation type="submission" date="2020-05" db="EMBL/GenBank/DDBJ databases">
        <title>WGS assembly of Panicum virgatum.</title>
        <authorList>
            <person name="Lovell J.T."/>
            <person name="Jenkins J."/>
            <person name="Shu S."/>
            <person name="Juenger T.E."/>
            <person name="Schmutz J."/>
        </authorList>
    </citation>
    <scope>NUCLEOTIDE SEQUENCE</scope>
    <source>
        <strain evidence="2">AP13</strain>
    </source>
</reference>
<evidence type="ECO:0000256" key="1">
    <source>
        <dbReference type="SAM" id="MobiDB-lite"/>
    </source>
</evidence>
<sequence length="175" mass="19404">MAGRPRERRYKSVAEGGNGRRTTRCSRCKQLGHMSKTCNEYVYDSDALPPAPPKPKRKRGKKNITIVPSCAAEPPQEQPSPAEPYATLARLISSISTSSPVTRSMSKRLQLEPSTPNTTISPIQTPSPMTRGRKRILEYEGSIQPITCLALSPVRVDEKGKAKKLKVVRSKKMKM</sequence>
<gene>
    <name evidence="2" type="ORF">PVAP13_2NG048900</name>
</gene>
<dbReference type="EMBL" id="CM029040">
    <property type="protein sequence ID" value="KAG2631823.1"/>
    <property type="molecule type" value="Genomic_DNA"/>
</dbReference>
<evidence type="ECO:0000313" key="3">
    <source>
        <dbReference type="Proteomes" id="UP000823388"/>
    </source>
</evidence>
<organism evidence="2 3">
    <name type="scientific">Panicum virgatum</name>
    <name type="common">Blackwell switchgrass</name>
    <dbReference type="NCBI Taxonomy" id="38727"/>
    <lineage>
        <taxon>Eukaryota</taxon>
        <taxon>Viridiplantae</taxon>
        <taxon>Streptophyta</taxon>
        <taxon>Embryophyta</taxon>
        <taxon>Tracheophyta</taxon>
        <taxon>Spermatophyta</taxon>
        <taxon>Magnoliopsida</taxon>
        <taxon>Liliopsida</taxon>
        <taxon>Poales</taxon>
        <taxon>Poaceae</taxon>
        <taxon>PACMAD clade</taxon>
        <taxon>Panicoideae</taxon>
        <taxon>Panicodae</taxon>
        <taxon>Paniceae</taxon>
        <taxon>Panicinae</taxon>
        <taxon>Panicum</taxon>
        <taxon>Panicum sect. Hiantes</taxon>
    </lineage>
</organism>
<proteinExistence type="predicted"/>
<feature type="region of interest" description="Disordered" evidence="1">
    <location>
        <begin position="97"/>
        <end position="131"/>
    </location>
</feature>
<comment type="caution">
    <text evidence="2">The sequence shown here is derived from an EMBL/GenBank/DDBJ whole genome shotgun (WGS) entry which is preliminary data.</text>
</comment>
<dbReference type="GO" id="GO:0008270">
    <property type="term" value="F:zinc ion binding"/>
    <property type="evidence" value="ECO:0007669"/>
    <property type="project" value="InterPro"/>
</dbReference>
<feature type="region of interest" description="Disordered" evidence="1">
    <location>
        <begin position="1"/>
        <end position="24"/>
    </location>
</feature>
<accession>A0A8T0VGD0</accession>